<dbReference type="EMBL" id="JPKY01000059">
    <property type="protein sequence ID" value="KFH43883.1"/>
    <property type="molecule type" value="Genomic_DNA"/>
</dbReference>
<evidence type="ECO:0000259" key="5">
    <source>
        <dbReference type="Pfam" id="PF08573"/>
    </source>
</evidence>
<dbReference type="Pfam" id="PF08573">
    <property type="entry name" value="SAE2"/>
    <property type="match status" value="1"/>
</dbReference>
<feature type="compositionally biased region" description="Polar residues" evidence="4">
    <location>
        <begin position="112"/>
        <end position="121"/>
    </location>
</feature>
<feature type="region of interest" description="Disordered" evidence="4">
    <location>
        <begin position="363"/>
        <end position="470"/>
    </location>
</feature>
<dbReference type="AlphaFoldDB" id="A0A086T3F1"/>
<protein>
    <recommendedName>
        <fullName evidence="5">DNA endonuclease activator Ctp1 C-terminal domain-containing protein</fullName>
    </recommendedName>
</protein>
<keyword evidence="3" id="KW-0539">Nucleus</keyword>
<accession>A0A086T3F1</accession>
<proteinExistence type="predicted"/>
<dbReference type="GO" id="GO:0005634">
    <property type="term" value="C:nucleus"/>
    <property type="evidence" value="ECO:0007669"/>
    <property type="project" value="UniProtKB-SubCell"/>
</dbReference>
<dbReference type="PANTHER" id="PTHR15107:SF0">
    <property type="entry name" value="DNA ENDONUCLEASE ACTIVATOR CTP1 C-TERMINAL DOMAIN-CONTAINING PROTEIN"/>
    <property type="match status" value="1"/>
</dbReference>
<comment type="subcellular location">
    <subcellularLocation>
        <location evidence="1">Nucleus</location>
    </subcellularLocation>
</comment>
<feature type="region of interest" description="Disordered" evidence="4">
    <location>
        <begin position="272"/>
        <end position="324"/>
    </location>
</feature>
<feature type="compositionally biased region" description="Basic and acidic residues" evidence="4">
    <location>
        <begin position="161"/>
        <end position="185"/>
    </location>
</feature>
<dbReference type="STRING" id="857340.A0A086T3F1"/>
<dbReference type="PANTHER" id="PTHR15107">
    <property type="entry name" value="RETINOBLASTOMA BINDING PROTEIN 8"/>
    <property type="match status" value="1"/>
</dbReference>
<keyword evidence="7" id="KW-1185">Reference proteome</keyword>
<feature type="compositionally biased region" description="Low complexity" evidence="4">
    <location>
        <begin position="145"/>
        <end position="155"/>
    </location>
</feature>
<evidence type="ECO:0000313" key="6">
    <source>
        <dbReference type="EMBL" id="KFH43883.1"/>
    </source>
</evidence>
<sequence>MTSWFEKGRPALLEALNTVCRQIDQDLLAGGDRNTRHTTTAILPDADKDWKAEYAKLSARFNALSSNFKKAREALQRRRDERDQWIQHAALLEKKIKTVEEEHGIQILDPGTRQTGASNHLETGATKPAREASFLSDGGVEQVGSSAPTTSMPAPAAAPPRGDKDVHPDHDPDSTQGDSDYRQEEALPVLPQAHDIQEVTIKDEPSSDGGVFVSERCPRKRKRDDAGWGTPNPRPVKVEPRGDGSSPELSLHHCAFDPQESLDLGDVSRLTYTPRKRPEVEPAQQSDQQPAVHDSDAIMALVARRGQGQANGPHDTRYSSALTPVNVNRQLPNWTASKPADKPLKKGLSHGISVLAEDGATYKRIRNDTPGNSRGSSPAVKGRLDALLNSPSPREDAAVIIHSAKRVRETPATPREELPIPKPRELPFEKSARQSIRGSTAQTPQAPRTPLSDTTNTAQKMRPPPQGKRIIHGSLLRNRPLSELRLDDFKVNPRANEGHDFAYSEVVRDKDERACLPGCVDMHCCGKVFRALALSQRPDPPLTAAQRQEEQKLLEDYLGDYAYRLAAMTREERSELWVEAKMRELANKHGKHRHRFSRMRSPPGFWNADFPSTQELEADRAEAAKREKQAIQERHREAMRPGGRWIFRDE</sequence>
<name>A0A086T3F1_HAPC1</name>
<reference evidence="7" key="1">
    <citation type="journal article" date="2014" name="Genome Announc.">
        <title>Genome sequence and annotation of Acremonium chrysogenum, producer of the beta-lactam antibiotic cephalosporin C.</title>
        <authorList>
            <person name="Terfehr D."/>
            <person name="Dahlmann T.A."/>
            <person name="Specht T."/>
            <person name="Zadra I."/>
            <person name="Kuernsteiner H."/>
            <person name="Kueck U."/>
        </authorList>
    </citation>
    <scope>NUCLEOTIDE SEQUENCE [LARGE SCALE GENOMIC DNA]</scope>
    <source>
        <strain evidence="7">ATCC 11550 / CBS 779.69 / DSM 880 / IAM 14645 / JCM 23072 / IMI 49137</strain>
    </source>
</reference>
<feature type="compositionally biased region" description="Basic and acidic residues" evidence="4">
    <location>
        <begin position="195"/>
        <end position="205"/>
    </location>
</feature>
<organism evidence="6 7">
    <name type="scientific">Hapsidospora chrysogenum (strain ATCC 11550 / CBS 779.69 / DSM 880 / IAM 14645 / JCM 23072 / IMI 49137)</name>
    <name type="common">Acremonium chrysogenum</name>
    <dbReference type="NCBI Taxonomy" id="857340"/>
    <lineage>
        <taxon>Eukaryota</taxon>
        <taxon>Fungi</taxon>
        <taxon>Dikarya</taxon>
        <taxon>Ascomycota</taxon>
        <taxon>Pezizomycotina</taxon>
        <taxon>Sordariomycetes</taxon>
        <taxon>Hypocreomycetidae</taxon>
        <taxon>Hypocreales</taxon>
        <taxon>Bionectriaceae</taxon>
        <taxon>Hapsidospora</taxon>
    </lineage>
</organism>
<feature type="domain" description="DNA endonuclease activator Ctp1 C-terminal" evidence="5">
    <location>
        <begin position="502"/>
        <end position="615"/>
    </location>
</feature>
<feature type="region of interest" description="Disordered" evidence="4">
    <location>
        <begin position="107"/>
        <end position="251"/>
    </location>
</feature>
<keyword evidence="2" id="KW-0227">DNA damage</keyword>
<comment type="caution">
    <text evidence="6">The sequence shown here is derived from an EMBL/GenBank/DDBJ whole genome shotgun (WGS) entry which is preliminary data.</text>
</comment>
<feature type="region of interest" description="Disordered" evidence="4">
    <location>
        <begin position="618"/>
        <end position="650"/>
    </location>
</feature>
<evidence type="ECO:0000256" key="4">
    <source>
        <dbReference type="SAM" id="MobiDB-lite"/>
    </source>
</evidence>
<feature type="compositionally biased region" description="Polar residues" evidence="4">
    <location>
        <begin position="433"/>
        <end position="459"/>
    </location>
</feature>
<evidence type="ECO:0000256" key="2">
    <source>
        <dbReference type="ARBA" id="ARBA00022763"/>
    </source>
</evidence>
<dbReference type="GO" id="GO:0010792">
    <property type="term" value="P:DNA double-strand break processing involved in repair via single-strand annealing"/>
    <property type="evidence" value="ECO:0007669"/>
    <property type="project" value="TreeGrafter"/>
</dbReference>
<dbReference type="Proteomes" id="UP000029964">
    <property type="component" value="Unassembled WGS sequence"/>
</dbReference>
<dbReference type="InterPro" id="IPR033316">
    <property type="entry name" value="RBBP8-like"/>
</dbReference>
<evidence type="ECO:0000313" key="7">
    <source>
        <dbReference type="Proteomes" id="UP000029964"/>
    </source>
</evidence>
<evidence type="ECO:0000256" key="1">
    <source>
        <dbReference type="ARBA" id="ARBA00004123"/>
    </source>
</evidence>
<dbReference type="InterPro" id="IPR013882">
    <property type="entry name" value="Ctp1_C"/>
</dbReference>
<feature type="compositionally biased region" description="Basic and acidic residues" evidence="4">
    <location>
        <begin position="618"/>
        <end position="639"/>
    </location>
</feature>
<evidence type="ECO:0000256" key="3">
    <source>
        <dbReference type="ARBA" id="ARBA00023242"/>
    </source>
</evidence>
<dbReference type="OrthoDB" id="5801062at2759"/>
<feature type="compositionally biased region" description="Basic and acidic residues" evidence="4">
    <location>
        <begin position="406"/>
        <end position="432"/>
    </location>
</feature>
<gene>
    <name evidence="6" type="ORF">ACRE_053210</name>
</gene>
<dbReference type="GO" id="GO:0003684">
    <property type="term" value="F:damaged DNA binding"/>
    <property type="evidence" value="ECO:0007669"/>
    <property type="project" value="TreeGrafter"/>
</dbReference>
<dbReference type="HOGENOM" id="CLU_018738_0_0_1"/>